<gene>
    <name evidence="1" type="ORF">HDF10_000786</name>
</gene>
<dbReference type="Proteomes" id="UP000569092">
    <property type="component" value="Unassembled WGS sequence"/>
</dbReference>
<reference evidence="1 2" key="1">
    <citation type="submission" date="2020-08" db="EMBL/GenBank/DDBJ databases">
        <title>Genomic Encyclopedia of Type Strains, Phase IV (KMG-V): Genome sequencing to study the core and pangenomes of soil and plant-associated prokaryotes.</title>
        <authorList>
            <person name="Whitman W."/>
        </authorList>
    </citation>
    <scope>NUCLEOTIDE SEQUENCE [LARGE SCALE GENOMIC DNA]</scope>
    <source>
        <strain evidence="1 2">M8US30</strain>
    </source>
</reference>
<evidence type="ECO:0000313" key="1">
    <source>
        <dbReference type="EMBL" id="MBB5342836.1"/>
    </source>
</evidence>
<accession>A0A7W8J5B9</accession>
<dbReference type="AlphaFoldDB" id="A0A7W8J5B9"/>
<organism evidence="1 2">
    <name type="scientific">Tunturiibacter lichenicola</name>
    <dbReference type="NCBI Taxonomy" id="2051959"/>
    <lineage>
        <taxon>Bacteria</taxon>
        <taxon>Pseudomonadati</taxon>
        <taxon>Acidobacteriota</taxon>
        <taxon>Terriglobia</taxon>
        <taxon>Terriglobales</taxon>
        <taxon>Acidobacteriaceae</taxon>
        <taxon>Tunturiibacter</taxon>
    </lineage>
</organism>
<sequence length="49" mass="5495">MSTSFITPHAVLRESQLSSKVGRNAAWYLLFLEHLDEFATPGISWQTTG</sequence>
<proteinExistence type="predicted"/>
<dbReference type="EMBL" id="JACHDZ010000001">
    <property type="protein sequence ID" value="MBB5342836.1"/>
    <property type="molecule type" value="Genomic_DNA"/>
</dbReference>
<evidence type="ECO:0000313" key="2">
    <source>
        <dbReference type="Proteomes" id="UP000569092"/>
    </source>
</evidence>
<name>A0A7W8J5B9_9BACT</name>
<protein>
    <submittedName>
        <fullName evidence="1">Uncharacterized protein</fullName>
    </submittedName>
</protein>
<comment type="caution">
    <text evidence="1">The sequence shown here is derived from an EMBL/GenBank/DDBJ whole genome shotgun (WGS) entry which is preliminary data.</text>
</comment>